<dbReference type="InterPro" id="IPR028098">
    <property type="entry name" value="Glyco_trans_4-like_N"/>
</dbReference>
<accession>A0A6J7XNY7</accession>
<dbReference type="GO" id="GO:0016758">
    <property type="term" value="F:hexosyltransferase activity"/>
    <property type="evidence" value="ECO:0007669"/>
    <property type="project" value="TreeGrafter"/>
</dbReference>
<organism evidence="4">
    <name type="scientific">freshwater metagenome</name>
    <dbReference type="NCBI Taxonomy" id="449393"/>
    <lineage>
        <taxon>unclassified sequences</taxon>
        <taxon>metagenomes</taxon>
        <taxon>ecological metagenomes</taxon>
    </lineage>
</organism>
<dbReference type="AlphaFoldDB" id="A0A6J7XNY7"/>
<dbReference type="SUPFAM" id="SSF53756">
    <property type="entry name" value="UDP-Glycosyltransferase/glycogen phosphorylase"/>
    <property type="match status" value="1"/>
</dbReference>
<dbReference type="CDD" id="cd03801">
    <property type="entry name" value="GT4_PimA-like"/>
    <property type="match status" value="1"/>
</dbReference>
<dbReference type="PANTHER" id="PTHR45947:SF3">
    <property type="entry name" value="SULFOQUINOVOSYL TRANSFERASE SQD2"/>
    <property type="match status" value="1"/>
</dbReference>
<dbReference type="Pfam" id="PF00534">
    <property type="entry name" value="Glycos_transf_1"/>
    <property type="match status" value="1"/>
</dbReference>
<dbReference type="EMBL" id="CAFBSG010000001">
    <property type="protein sequence ID" value="CAB5239064.1"/>
    <property type="molecule type" value="Genomic_DNA"/>
</dbReference>
<sequence length="396" mass="43546">MPRWIWDAKDSWEDDVTNLVLFVTNDFGPRAGGIETFIHGLIEGIPDKRVIVFTSSQGDTDTYDYMWKEKFGVEIIRDKSTILLPSLRVTRRLKKLCTEKSIGIVVFGAAAPLGLLAPSLRKVGVKRIVALTHGHEVWWAKVPPFSFAIRRIGNSVDVLTYLGEFTRSAIGSALTHKAKDSMVRIAPGIDVEHFFPQSSAGTLRAELGLANKKVIVCLGRLVHRKGQDILIKALPEIRKSVPDAHILFIGEGPYRKNLVKLAHDLEVSQAITFIGRIQYQDLPRYLSVGDIFAMPSRSRFFGLEVEGLGIVYLEASACGLAVIAGASGGAPDAVLQGKTGIVVDGTNVGEVSASVIDLLSNPTLAKEMGKNGNEWVSQQWRWDIWSQKFAELLISD</sequence>
<dbReference type="InterPro" id="IPR050194">
    <property type="entry name" value="Glycosyltransferase_grp1"/>
</dbReference>
<dbReference type="InterPro" id="IPR001296">
    <property type="entry name" value="Glyco_trans_1"/>
</dbReference>
<evidence type="ECO:0000256" key="1">
    <source>
        <dbReference type="SAM" id="Phobius"/>
    </source>
</evidence>
<dbReference type="FunFam" id="3.40.50.2000:FF:000069">
    <property type="entry name" value="Alpha-(1-6)-phosphatidylinositol monomannoside mannosyltransferase"/>
    <property type="match status" value="1"/>
</dbReference>
<name>A0A6J7XNY7_9ZZZZ</name>
<feature type="domain" description="Glycosyltransferase subfamily 4-like N-terminal" evidence="3">
    <location>
        <begin position="32"/>
        <end position="192"/>
    </location>
</feature>
<feature type="domain" description="Glycosyl transferase family 1" evidence="2">
    <location>
        <begin position="204"/>
        <end position="375"/>
    </location>
</feature>
<evidence type="ECO:0000259" key="2">
    <source>
        <dbReference type="Pfam" id="PF00534"/>
    </source>
</evidence>
<dbReference type="Gene3D" id="3.40.50.2000">
    <property type="entry name" value="Glycogen Phosphorylase B"/>
    <property type="match status" value="2"/>
</dbReference>
<dbReference type="Pfam" id="PF13439">
    <property type="entry name" value="Glyco_transf_4"/>
    <property type="match status" value="1"/>
</dbReference>
<protein>
    <submittedName>
        <fullName evidence="4">Unannotated protein</fullName>
    </submittedName>
</protein>
<keyword evidence="1" id="KW-1133">Transmembrane helix</keyword>
<keyword evidence="1" id="KW-0472">Membrane</keyword>
<dbReference type="PANTHER" id="PTHR45947">
    <property type="entry name" value="SULFOQUINOVOSYL TRANSFERASE SQD2"/>
    <property type="match status" value="1"/>
</dbReference>
<evidence type="ECO:0000313" key="4">
    <source>
        <dbReference type="EMBL" id="CAB5239064.1"/>
    </source>
</evidence>
<reference evidence="4" key="1">
    <citation type="submission" date="2020-05" db="EMBL/GenBank/DDBJ databases">
        <authorList>
            <person name="Chiriac C."/>
            <person name="Salcher M."/>
            <person name="Ghai R."/>
            <person name="Kavagutti S V."/>
        </authorList>
    </citation>
    <scope>NUCLEOTIDE SEQUENCE</scope>
</reference>
<proteinExistence type="predicted"/>
<keyword evidence="1" id="KW-0812">Transmembrane</keyword>
<evidence type="ECO:0000259" key="3">
    <source>
        <dbReference type="Pfam" id="PF13439"/>
    </source>
</evidence>
<feature type="transmembrane region" description="Helical" evidence="1">
    <location>
        <begin position="101"/>
        <end position="120"/>
    </location>
</feature>
<gene>
    <name evidence="4" type="ORF">UFOPK3554_00069</name>
</gene>